<accession>A0A0K1PNK2</accession>
<dbReference type="EMBL" id="CP012333">
    <property type="protein sequence ID" value="AKU95120.1"/>
    <property type="molecule type" value="Genomic_DNA"/>
</dbReference>
<dbReference type="AlphaFoldDB" id="A0A0K1PNK2"/>
<name>A0A0K1PNK2_9BACT</name>
<evidence type="ECO:0000256" key="1">
    <source>
        <dbReference type="SAM" id="MobiDB-lite"/>
    </source>
</evidence>
<proteinExistence type="predicted"/>
<keyword evidence="3" id="KW-1185">Reference proteome</keyword>
<organism evidence="2 3">
    <name type="scientific">Labilithrix luteola</name>
    <dbReference type="NCBI Taxonomy" id="1391654"/>
    <lineage>
        <taxon>Bacteria</taxon>
        <taxon>Pseudomonadati</taxon>
        <taxon>Myxococcota</taxon>
        <taxon>Polyangia</taxon>
        <taxon>Polyangiales</taxon>
        <taxon>Labilitrichaceae</taxon>
        <taxon>Labilithrix</taxon>
    </lineage>
</organism>
<evidence type="ECO:0000313" key="3">
    <source>
        <dbReference type="Proteomes" id="UP000064967"/>
    </source>
</evidence>
<dbReference type="STRING" id="1391654.AKJ09_01784"/>
<feature type="compositionally biased region" description="Basic and acidic residues" evidence="1">
    <location>
        <begin position="102"/>
        <end position="119"/>
    </location>
</feature>
<dbReference type="KEGG" id="llu:AKJ09_01784"/>
<gene>
    <name evidence="2" type="ORF">AKJ09_01784</name>
</gene>
<feature type="region of interest" description="Disordered" evidence="1">
    <location>
        <begin position="102"/>
        <end position="127"/>
    </location>
</feature>
<evidence type="ECO:0000313" key="2">
    <source>
        <dbReference type="EMBL" id="AKU95120.1"/>
    </source>
</evidence>
<protein>
    <submittedName>
        <fullName evidence="2">Uncharacterized protein</fullName>
    </submittedName>
</protein>
<sequence length="127" mass="13632">MTAVRHALGGSRYEELTADVAAVPFCRLARRYAREATAAFVVRAGLDELFATVEDAAQIVRAVVWASSGSGFGSPMVDRCPAIAAGSVWVFEAVRVGARTVRGKDDGSEQTRSNREFQDSTHQALVT</sequence>
<reference evidence="2 3" key="1">
    <citation type="submission" date="2015-08" db="EMBL/GenBank/DDBJ databases">
        <authorList>
            <person name="Babu N.S."/>
            <person name="Beckwith C.J."/>
            <person name="Beseler K.G."/>
            <person name="Brison A."/>
            <person name="Carone J.V."/>
            <person name="Caskin T.P."/>
            <person name="Diamond M."/>
            <person name="Durham M.E."/>
            <person name="Foxe J.M."/>
            <person name="Go M."/>
            <person name="Henderson B.A."/>
            <person name="Jones I.B."/>
            <person name="McGettigan J.A."/>
            <person name="Micheletti S.J."/>
            <person name="Nasrallah M.E."/>
            <person name="Ortiz D."/>
            <person name="Piller C.R."/>
            <person name="Privatt S.R."/>
            <person name="Schneider S.L."/>
            <person name="Sharp S."/>
            <person name="Smith T.C."/>
            <person name="Stanton J.D."/>
            <person name="Ullery H.E."/>
            <person name="Wilson R.J."/>
            <person name="Serrano M.G."/>
            <person name="Buck G."/>
            <person name="Lee V."/>
            <person name="Wang Y."/>
            <person name="Carvalho R."/>
            <person name="Voegtly L."/>
            <person name="Shi R."/>
            <person name="Duckworth R."/>
            <person name="Johnson A."/>
            <person name="Loviza R."/>
            <person name="Walstead R."/>
            <person name="Shah Z."/>
            <person name="Kiflezghi M."/>
            <person name="Wade K."/>
            <person name="Ball S.L."/>
            <person name="Bradley K.W."/>
            <person name="Asai D.J."/>
            <person name="Bowman C.A."/>
            <person name="Russell D.A."/>
            <person name="Pope W.H."/>
            <person name="Jacobs-Sera D."/>
            <person name="Hendrix R.W."/>
            <person name="Hatfull G.F."/>
        </authorList>
    </citation>
    <scope>NUCLEOTIDE SEQUENCE [LARGE SCALE GENOMIC DNA]</scope>
    <source>
        <strain evidence="2 3">DSM 27648</strain>
    </source>
</reference>
<dbReference type="Proteomes" id="UP000064967">
    <property type="component" value="Chromosome"/>
</dbReference>